<name>M0CMH2_9EURY</name>
<dbReference type="Proteomes" id="UP000011657">
    <property type="component" value="Unassembled WGS sequence"/>
</dbReference>
<organism evidence="1 2">
    <name type="scientific">Haloterrigena salina JCM 13891</name>
    <dbReference type="NCBI Taxonomy" id="1227488"/>
    <lineage>
        <taxon>Archaea</taxon>
        <taxon>Methanobacteriati</taxon>
        <taxon>Methanobacteriota</taxon>
        <taxon>Stenosarchaea group</taxon>
        <taxon>Halobacteria</taxon>
        <taxon>Halobacteriales</taxon>
        <taxon>Natrialbaceae</taxon>
        <taxon>Haloterrigena</taxon>
    </lineage>
</organism>
<protein>
    <submittedName>
        <fullName evidence="1">Uncharacterized protein</fullName>
    </submittedName>
</protein>
<evidence type="ECO:0000313" key="1">
    <source>
        <dbReference type="EMBL" id="ELZ24446.1"/>
    </source>
</evidence>
<sequence>MDIGRPPFSDDFTFVSNVFEEQLVERLEEFERYRFALFDRVKSFLKGAFGIQDLLQVSTHVDVLVSAGPRVMGVYFVHVDISAFYFGGFDGLESNEGRIEDR</sequence>
<gene>
    <name evidence="1" type="ORF">C477_00755</name>
</gene>
<dbReference type="EMBL" id="AOIS01000005">
    <property type="protein sequence ID" value="ELZ24446.1"/>
    <property type="molecule type" value="Genomic_DNA"/>
</dbReference>
<keyword evidence="2" id="KW-1185">Reference proteome</keyword>
<proteinExistence type="predicted"/>
<dbReference type="AlphaFoldDB" id="M0CMH2"/>
<evidence type="ECO:0000313" key="2">
    <source>
        <dbReference type="Proteomes" id="UP000011657"/>
    </source>
</evidence>
<accession>M0CMH2</accession>
<reference evidence="1 2" key="1">
    <citation type="journal article" date="2014" name="PLoS Genet.">
        <title>Phylogenetically driven sequencing of extremely halophilic archaea reveals strategies for static and dynamic osmo-response.</title>
        <authorList>
            <person name="Becker E.A."/>
            <person name="Seitzer P.M."/>
            <person name="Tritt A."/>
            <person name="Larsen D."/>
            <person name="Krusor M."/>
            <person name="Yao A.I."/>
            <person name="Wu D."/>
            <person name="Madern D."/>
            <person name="Eisen J.A."/>
            <person name="Darling A.E."/>
            <person name="Facciotti M.T."/>
        </authorList>
    </citation>
    <scope>NUCLEOTIDE SEQUENCE [LARGE SCALE GENOMIC DNA]</scope>
    <source>
        <strain evidence="1 2">JCM 13891</strain>
    </source>
</reference>
<comment type="caution">
    <text evidence="1">The sequence shown here is derived from an EMBL/GenBank/DDBJ whole genome shotgun (WGS) entry which is preliminary data.</text>
</comment>